<organism evidence="1 2">
    <name type="scientific">Ahniella affigens</name>
    <dbReference type="NCBI Taxonomy" id="2021234"/>
    <lineage>
        <taxon>Bacteria</taxon>
        <taxon>Pseudomonadati</taxon>
        <taxon>Pseudomonadota</taxon>
        <taxon>Gammaproteobacteria</taxon>
        <taxon>Lysobacterales</taxon>
        <taxon>Rhodanobacteraceae</taxon>
        <taxon>Ahniella</taxon>
    </lineage>
</organism>
<dbReference type="EMBL" id="CP027860">
    <property type="protein sequence ID" value="AVP96786.1"/>
    <property type="molecule type" value="Genomic_DNA"/>
</dbReference>
<evidence type="ECO:0000313" key="2">
    <source>
        <dbReference type="Proteomes" id="UP000241074"/>
    </source>
</evidence>
<reference evidence="1 2" key="1">
    <citation type="submission" date="2018-03" db="EMBL/GenBank/DDBJ databases">
        <title>Ahniella affigens gen. nov., sp. nov., a gammaproteobacterium isolated from sandy soil near a stream.</title>
        <authorList>
            <person name="Ko Y."/>
            <person name="Kim J.-H."/>
        </authorList>
    </citation>
    <scope>NUCLEOTIDE SEQUENCE [LARGE SCALE GENOMIC DNA]</scope>
    <source>
        <strain evidence="1 2">D13</strain>
    </source>
</reference>
<gene>
    <name evidence="1" type="ORF">C7S18_06045</name>
</gene>
<proteinExistence type="predicted"/>
<name>A0A2P1PPL5_9GAMM</name>
<sequence>MSQAYVVAEDLFEPCKSLMTGVRDVNAYFACQSRIQCDESLRNQVEAELIELLRDFKNGEVAQNEQSTGGSGSQ</sequence>
<evidence type="ECO:0000313" key="1">
    <source>
        <dbReference type="EMBL" id="AVP96786.1"/>
    </source>
</evidence>
<dbReference type="Proteomes" id="UP000241074">
    <property type="component" value="Chromosome"/>
</dbReference>
<dbReference type="KEGG" id="xba:C7S18_06045"/>
<reference evidence="1 2" key="2">
    <citation type="submission" date="2018-03" db="EMBL/GenBank/DDBJ databases">
        <authorList>
            <person name="Keele B.F."/>
        </authorList>
    </citation>
    <scope>NUCLEOTIDE SEQUENCE [LARGE SCALE GENOMIC DNA]</scope>
    <source>
        <strain evidence="1 2">D13</strain>
    </source>
</reference>
<protein>
    <submittedName>
        <fullName evidence="1">Uncharacterized protein</fullName>
    </submittedName>
</protein>
<dbReference type="AlphaFoldDB" id="A0A2P1PPL5"/>
<accession>A0A2P1PPL5</accession>
<keyword evidence="2" id="KW-1185">Reference proteome</keyword>